<sequence length="75" mass="8306">MGKIARRAPQPFCSPEEAERLRIRPELLAMLSDTSTPEFAAEAERQARLVAASPQDADDQAFLDSVSVFFDDDAH</sequence>
<protein>
    <submittedName>
        <fullName evidence="1">DUF3018 family protein</fullName>
    </submittedName>
</protein>
<proteinExistence type="predicted"/>
<accession>A0A849I5V6</accession>
<comment type="caution">
    <text evidence="1">The sequence shown here is derived from an EMBL/GenBank/DDBJ whole genome shotgun (WGS) entry which is preliminary data.</text>
</comment>
<dbReference type="EMBL" id="JABEPP010000003">
    <property type="protein sequence ID" value="NNM73074.1"/>
    <property type="molecule type" value="Genomic_DNA"/>
</dbReference>
<gene>
    <name evidence="1" type="ORF">HJG44_11860</name>
</gene>
<evidence type="ECO:0000313" key="2">
    <source>
        <dbReference type="Proteomes" id="UP000564885"/>
    </source>
</evidence>
<reference evidence="1 2" key="1">
    <citation type="submission" date="2020-04" db="EMBL/GenBank/DDBJ databases">
        <title>Enterovirga sp. isolate from soil.</title>
        <authorList>
            <person name="Chea S."/>
            <person name="Kim D.-U."/>
        </authorList>
    </citation>
    <scope>NUCLEOTIDE SEQUENCE [LARGE SCALE GENOMIC DNA]</scope>
    <source>
        <strain evidence="1 2">DB1703</strain>
    </source>
</reference>
<dbReference type="Pfam" id="PF11455">
    <property type="entry name" value="MazE-like"/>
    <property type="match status" value="1"/>
</dbReference>
<evidence type="ECO:0000313" key="1">
    <source>
        <dbReference type="EMBL" id="NNM73074.1"/>
    </source>
</evidence>
<dbReference type="Proteomes" id="UP000564885">
    <property type="component" value="Unassembled WGS sequence"/>
</dbReference>
<name>A0A849I5V6_9HYPH</name>
<keyword evidence="2" id="KW-1185">Reference proteome</keyword>
<organism evidence="1 2">
    <name type="scientific">Enterovirga aerilata</name>
    <dbReference type="NCBI Taxonomy" id="2730920"/>
    <lineage>
        <taxon>Bacteria</taxon>
        <taxon>Pseudomonadati</taxon>
        <taxon>Pseudomonadota</taxon>
        <taxon>Alphaproteobacteria</taxon>
        <taxon>Hyphomicrobiales</taxon>
        <taxon>Methylobacteriaceae</taxon>
        <taxon>Enterovirga</taxon>
    </lineage>
</organism>
<dbReference type="AlphaFoldDB" id="A0A849I5V6"/>
<dbReference type="InterPro" id="IPR021558">
    <property type="entry name" value="MazE-like"/>
</dbReference>